<dbReference type="OrthoDB" id="3197057at2"/>
<protein>
    <submittedName>
        <fullName evidence="1">Terminase</fullName>
    </submittedName>
</protein>
<dbReference type="EMBL" id="RBAL01000009">
    <property type="protein sequence ID" value="RKN40799.1"/>
    <property type="molecule type" value="Genomic_DNA"/>
</dbReference>
<reference evidence="1 2" key="1">
    <citation type="journal article" date="2014" name="Int. J. Syst. Evol. Microbiol.">
        <title>Streptomyces hoynatensis sp. nov., isolated from deep marine sediment.</title>
        <authorList>
            <person name="Veyisoglu A."/>
            <person name="Sahin N."/>
        </authorList>
    </citation>
    <scope>NUCLEOTIDE SEQUENCE [LARGE SCALE GENOMIC DNA]</scope>
    <source>
        <strain evidence="1 2">KCTC 29097</strain>
    </source>
</reference>
<dbReference type="AlphaFoldDB" id="A0A3A9YYI3"/>
<name>A0A3A9YYI3_9ACTN</name>
<proteinExistence type="predicted"/>
<evidence type="ECO:0000313" key="1">
    <source>
        <dbReference type="EMBL" id="RKN40799.1"/>
    </source>
</evidence>
<organism evidence="1 2">
    <name type="scientific">Streptomyces hoynatensis</name>
    <dbReference type="NCBI Taxonomy" id="1141874"/>
    <lineage>
        <taxon>Bacteria</taxon>
        <taxon>Bacillati</taxon>
        <taxon>Actinomycetota</taxon>
        <taxon>Actinomycetes</taxon>
        <taxon>Kitasatosporales</taxon>
        <taxon>Streptomycetaceae</taxon>
        <taxon>Streptomyces</taxon>
    </lineage>
</organism>
<evidence type="ECO:0000313" key="2">
    <source>
        <dbReference type="Proteomes" id="UP000272474"/>
    </source>
</evidence>
<comment type="caution">
    <text evidence="1">The sequence shown here is derived from an EMBL/GenBank/DDBJ whole genome shotgun (WGS) entry which is preliminary data.</text>
</comment>
<dbReference type="Proteomes" id="UP000272474">
    <property type="component" value="Unassembled WGS sequence"/>
</dbReference>
<gene>
    <name evidence="1" type="ORF">D7294_17070</name>
</gene>
<sequence length="542" mass="59797">MPWRGPSYPGELPTLGWSVLDWMGEMLATPDRSEYEPLVLTREQARFVLNFYALHPATGRRKYRRGVLSRPKGWGKSPILAAIACAEALAPVVPDGWDAAGEPVGKPWAEVRTPWVQLAAVSEDQTRNAWAPLLEMLREGPAVDEFLGLEPLETFVNLPKGRIEFVTSAATSREGNRPVFCVLDQTEEWTGSNGGRKLAATLRRNLGKTGGTSIESPNAFVPGRGSVAEESAEYWKRIREGRARDDGLLYDHREAPPETDLTDRESLLAGLAHAYGDSAEPAGGWVDLERLIAEIWDPATDPQNARAYYLNQITHATDSWLSQPEWAACAAPEKVVADGDTIVLGFDGSRRRNRGVTDATALMGCRVSDGHLFQVRVWEQPDGPAGDGWEVPVAEVLAEVDGAFRRWKVIGFYADPAKWESHIASWEANYGGRLRVKSSQAHPIEWWMTGGRANAIVRATRSLHDAVVDRELTHCASGALTRHVLNARRRESRAGIQIAKEHPDSPRKIDAAVASVLAWQCRLDALAKGETTKERSGAVYFM</sequence>
<accession>A0A3A9YYI3</accession>
<dbReference type="RefSeq" id="WP_120680606.1">
    <property type="nucleotide sequence ID" value="NZ_RBAL01000009.1"/>
</dbReference>
<keyword evidence="2" id="KW-1185">Reference proteome</keyword>